<dbReference type="PANTHER" id="PTHR12638:SF0">
    <property type="entry name" value="MAGO HOMOLOG, EXON JUNCTION COMPLEX SUBUNIT-RELATED"/>
    <property type="match status" value="1"/>
</dbReference>
<dbReference type="PANTHER" id="PTHR12638">
    <property type="entry name" value="PROTEIN MAGO NASHI HOMOLOG"/>
    <property type="match status" value="1"/>
</dbReference>
<keyword evidence="4" id="KW-0539">Nucleus</keyword>
<dbReference type="InterPro" id="IPR036605">
    <property type="entry name" value="Mago_nashi_sf"/>
</dbReference>
<accession>A0A8W8LYK5</accession>
<dbReference type="SUPFAM" id="SSF89817">
    <property type="entry name" value="Mago nashi protein"/>
    <property type="match status" value="2"/>
</dbReference>
<protein>
    <recommendedName>
        <fullName evidence="7">Protein mago nashi</fullName>
    </recommendedName>
</protein>
<comment type="subcellular location">
    <subcellularLocation>
        <location evidence="1">Nucleus</location>
    </subcellularLocation>
</comment>
<evidence type="ECO:0000256" key="2">
    <source>
        <dbReference type="ARBA" id="ARBA00009270"/>
    </source>
</evidence>
<keyword evidence="6" id="KW-1185">Reference proteome</keyword>
<keyword evidence="3" id="KW-0509">mRNA transport</keyword>
<dbReference type="GO" id="GO:0035145">
    <property type="term" value="C:exon-exon junction complex"/>
    <property type="evidence" value="ECO:0007669"/>
    <property type="project" value="InterPro"/>
</dbReference>
<evidence type="ECO:0000313" key="6">
    <source>
        <dbReference type="Proteomes" id="UP000005408"/>
    </source>
</evidence>
<reference evidence="5" key="1">
    <citation type="submission" date="2022-08" db="UniProtKB">
        <authorList>
            <consortium name="EnsemblMetazoa"/>
        </authorList>
    </citation>
    <scope>IDENTIFICATION</scope>
    <source>
        <strain evidence="5">05x7-T-G4-1.051#20</strain>
    </source>
</reference>
<dbReference type="GO" id="GO:0071013">
    <property type="term" value="C:catalytic step 2 spliceosome"/>
    <property type="evidence" value="ECO:0007669"/>
    <property type="project" value="TreeGrafter"/>
</dbReference>
<dbReference type="AlphaFoldDB" id="A0A8W8LYK5"/>
<organism evidence="5 6">
    <name type="scientific">Magallana gigas</name>
    <name type="common">Pacific oyster</name>
    <name type="synonym">Crassostrea gigas</name>
    <dbReference type="NCBI Taxonomy" id="29159"/>
    <lineage>
        <taxon>Eukaryota</taxon>
        <taxon>Metazoa</taxon>
        <taxon>Spiralia</taxon>
        <taxon>Lophotrochozoa</taxon>
        <taxon>Mollusca</taxon>
        <taxon>Bivalvia</taxon>
        <taxon>Autobranchia</taxon>
        <taxon>Pteriomorphia</taxon>
        <taxon>Ostreida</taxon>
        <taxon>Ostreoidea</taxon>
        <taxon>Ostreidae</taxon>
        <taxon>Magallana</taxon>
    </lineage>
</organism>
<dbReference type="Proteomes" id="UP000005408">
    <property type="component" value="Unassembled WGS sequence"/>
</dbReference>
<sequence length="562" mass="62867">MAASKDFYLRYYVGHKGKFGHEFLEFEFRPDGKLRYANNSNYKNDTMIRKEAYVHKSVMEELKRIIEDSEIIQEDDALWPPHDRVGRQEEIQCWIGGEENMKCRVLLKETVTVPPNSGSFIPVRIPGAEHLSESGLVEPTLDTNKAFIVPGLVNLNRNDVSINVLNTTTDPVTLYANQQVGNCVSFTESTNKIPVCTRTVQSGSSNNGGVSVPDYLVDLLERSSVHLDGIEEKFIKTISKFQKFQTTEPELELFAESDIESMPSPARIATLRTPSPAKSEEPKRKKICLKEDLSMKPRSTIPPATLPMLPVSLRTPAPIIPTECTATPITATLPAESAEQPQETLLDRAKTLLAQGCMPLFPPARRQWEQEGTVEISSGSIHFTWPPKDFTKLSPDQKLLEIEYAAMSLRRSKPGGEGPVDRAMLIDNFNFLVLPGTAVLSPKKSLGPANKSRVYMYQALRNIARGNTCTSEDEDLIRFLEASRVHRNRQWDSLISTVDGAGELEIVIGDEHISFTTSKIGSLVDVNQSKDPEGLRTFYYLVQDLKCLVFSLIGLHFKIKPI</sequence>
<dbReference type="EnsemblMetazoa" id="G3035.3">
    <property type="protein sequence ID" value="G3035.3:cds"/>
    <property type="gene ID" value="G3035"/>
</dbReference>
<dbReference type="GO" id="GO:0008380">
    <property type="term" value="P:RNA splicing"/>
    <property type="evidence" value="ECO:0007669"/>
    <property type="project" value="InterPro"/>
</dbReference>
<evidence type="ECO:0000256" key="4">
    <source>
        <dbReference type="ARBA" id="ARBA00023242"/>
    </source>
</evidence>
<comment type="similarity">
    <text evidence="2">Belongs to the mago nashi family.</text>
</comment>
<dbReference type="Gene3D" id="3.30.1560.10">
    <property type="entry name" value="Mago nashi"/>
    <property type="match status" value="2"/>
</dbReference>
<dbReference type="GO" id="GO:0051028">
    <property type="term" value="P:mRNA transport"/>
    <property type="evidence" value="ECO:0007669"/>
    <property type="project" value="UniProtKB-KW"/>
</dbReference>
<dbReference type="InterPro" id="IPR004023">
    <property type="entry name" value="Mago_nashi"/>
</dbReference>
<evidence type="ECO:0000313" key="5">
    <source>
        <dbReference type="EnsemblMetazoa" id="G3035.3:cds"/>
    </source>
</evidence>
<evidence type="ECO:0000256" key="3">
    <source>
        <dbReference type="ARBA" id="ARBA00022816"/>
    </source>
</evidence>
<evidence type="ECO:0000256" key="1">
    <source>
        <dbReference type="ARBA" id="ARBA00004123"/>
    </source>
</evidence>
<dbReference type="Pfam" id="PF02792">
    <property type="entry name" value="Mago_nashi"/>
    <property type="match status" value="2"/>
</dbReference>
<evidence type="ECO:0008006" key="7">
    <source>
        <dbReference type="Google" id="ProtNLM"/>
    </source>
</evidence>
<keyword evidence="3" id="KW-0813">Transport</keyword>
<name>A0A8W8LYK5_MAGGI</name>
<proteinExistence type="inferred from homology"/>